<keyword evidence="2" id="KW-0808">Transferase</keyword>
<evidence type="ECO:0000313" key="5">
    <source>
        <dbReference type="Proteomes" id="UP001293254"/>
    </source>
</evidence>
<accession>A0AAE1XMW1</accession>
<dbReference type="Proteomes" id="UP001293254">
    <property type="component" value="Unassembled WGS sequence"/>
</dbReference>
<sequence>MECYGSVQVISKELIKSSSSTPQHLRNLKLSLLDQLSPPVYIPIIFFYEADELRGLSSNTDRAQLCRNLKQSLSDTLTAFYPLAGKIDPENVAVCCDDTGVEFIEAHANAHLRDVVQEPELDRFQKYLPVELLEGIHSGEAGTLFDGANQLL</sequence>
<reference evidence="4" key="1">
    <citation type="submission" date="2020-06" db="EMBL/GenBank/DDBJ databases">
        <authorList>
            <person name="Li T."/>
            <person name="Hu X."/>
            <person name="Zhang T."/>
            <person name="Song X."/>
            <person name="Zhang H."/>
            <person name="Dai N."/>
            <person name="Sheng W."/>
            <person name="Hou X."/>
            <person name="Wei L."/>
        </authorList>
    </citation>
    <scope>NUCLEOTIDE SEQUENCE</scope>
    <source>
        <strain evidence="4">3651</strain>
        <tissue evidence="4">Leaf</tissue>
    </source>
</reference>
<keyword evidence="5" id="KW-1185">Reference proteome</keyword>
<comment type="caution">
    <text evidence="4">The sequence shown here is derived from an EMBL/GenBank/DDBJ whole genome shotgun (WGS) entry which is preliminary data.</text>
</comment>
<proteinExistence type="inferred from homology"/>
<dbReference type="Pfam" id="PF02458">
    <property type="entry name" value="Transferase"/>
    <property type="match status" value="1"/>
</dbReference>
<name>A0AAE1XMW1_9LAMI</name>
<organism evidence="4 5">
    <name type="scientific">Sesamum alatum</name>
    <dbReference type="NCBI Taxonomy" id="300844"/>
    <lineage>
        <taxon>Eukaryota</taxon>
        <taxon>Viridiplantae</taxon>
        <taxon>Streptophyta</taxon>
        <taxon>Embryophyta</taxon>
        <taxon>Tracheophyta</taxon>
        <taxon>Spermatophyta</taxon>
        <taxon>Magnoliopsida</taxon>
        <taxon>eudicotyledons</taxon>
        <taxon>Gunneridae</taxon>
        <taxon>Pentapetalae</taxon>
        <taxon>asterids</taxon>
        <taxon>lamiids</taxon>
        <taxon>Lamiales</taxon>
        <taxon>Pedaliaceae</taxon>
        <taxon>Sesamum</taxon>
    </lineage>
</organism>
<comment type="similarity">
    <text evidence="1">Belongs to the plant acyltransferase family.</text>
</comment>
<evidence type="ECO:0000256" key="1">
    <source>
        <dbReference type="ARBA" id="ARBA00009861"/>
    </source>
</evidence>
<dbReference type="EMBL" id="JACGWO010000012">
    <property type="protein sequence ID" value="KAK4414286.1"/>
    <property type="molecule type" value="Genomic_DNA"/>
</dbReference>
<keyword evidence="3" id="KW-0012">Acyltransferase</keyword>
<dbReference type="InterPro" id="IPR023213">
    <property type="entry name" value="CAT-like_dom_sf"/>
</dbReference>
<dbReference type="PANTHER" id="PTHR31623:SF110">
    <property type="entry name" value="VINORINE SYNTHASE-LIKE"/>
    <property type="match status" value="1"/>
</dbReference>
<protein>
    <submittedName>
        <fullName evidence="4">(13S,14R)-1,13-dihydroxy-N-methylcanadine 13-O-acetyltransferase AT1</fullName>
    </submittedName>
</protein>
<dbReference type="PANTHER" id="PTHR31623">
    <property type="entry name" value="F21J9.9"/>
    <property type="match status" value="1"/>
</dbReference>
<evidence type="ECO:0000313" key="4">
    <source>
        <dbReference type="EMBL" id="KAK4414286.1"/>
    </source>
</evidence>
<dbReference type="AlphaFoldDB" id="A0AAE1XMW1"/>
<gene>
    <name evidence="4" type="ORF">Salat_2841600</name>
</gene>
<dbReference type="Gene3D" id="3.30.559.10">
    <property type="entry name" value="Chloramphenicol acetyltransferase-like domain"/>
    <property type="match status" value="1"/>
</dbReference>
<evidence type="ECO:0000256" key="3">
    <source>
        <dbReference type="ARBA" id="ARBA00023315"/>
    </source>
</evidence>
<dbReference type="GO" id="GO:0016746">
    <property type="term" value="F:acyltransferase activity"/>
    <property type="evidence" value="ECO:0007669"/>
    <property type="project" value="UniProtKB-KW"/>
</dbReference>
<evidence type="ECO:0000256" key="2">
    <source>
        <dbReference type="ARBA" id="ARBA00022679"/>
    </source>
</evidence>
<reference evidence="4" key="2">
    <citation type="journal article" date="2024" name="Plant">
        <title>Genomic evolution and insights into agronomic trait innovations of Sesamum species.</title>
        <authorList>
            <person name="Miao H."/>
            <person name="Wang L."/>
            <person name="Qu L."/>
            <person name="Liu H."/>
            <person name="Sun Y."/>
            <person name="Le M."/>
            <person name="Wang Q."/>
            <person name="Wei S."/>
            <person name="Zheng Y."/>
            <person name="Lin W."/>
            <person name="Duan Y."/>
            <person name="Cao H."/>
            <person name="Xiong S."/>
            <person name="Wang X."/>
            <person name="Wei L."/>
            <person name="Li C."/>
            <person name="Ma Q."/>
            <person name="Ju M."/>
            <person name="Zhao R."/>
            <person name="Li G."/>
            <person name="Mu C."/>
            <person name="Tian Q."/>
            <person name="Mei H."/>
            <person name="Zhang T."/>
            <person name="Gao T."/>
            <person name="Zhang H."/>
        </authorList>
    </citation>
    <scope>NUCLEOTIDE SEQUENCE</scope>
    <source>
        <strain evidence="4">3651</strain>
    </source>
</reference>